<feature type="coiled-coil region" evidence="1">
    <location>
        <begin position="133"/>
        <end position="160"/>
    </location>
</feature>
<dbReference type="STRING" id="1246581.A0A2H9TKN9"/>
<name>A0A2H9TKN9_9FUNG</name>
<feature type="domain" description="Sphingomyelin synthase-like" evidence="3">
    <location>
        <begin position="431"/>
        <end position="500"/>
    </location>
</feature>
<evidence type="ECO:0000259" key="3">
    <source>
        <dbReference type="Pfam" id="PF14360"/>
    </source>
</evidence>
<dbReference type="Proteomes" id="UP000240830">
    <property type="component" value="Unassembled WGS sequence"/>
</dbReference>
<keyword evidence="5" id="KW-1185">Reference proteome</keyword>
<evidence type="ECO:0000256" key="1">
    <source>
        <dbReference type="SAM" id="Coils"/>
    </source>
</evidence>
<evidence type="ECO:0000313" key="5">
    <source>
        <dbReference type="Proteomes" id="UP000240830"/>
    </source>
</evidence>
<dbReference type="Gene3D" id="6.10.140.1230">
    <property type="match status" value="1"/>
</dbReference>
<feature type="transmembrane region" description="Helical" evidence="2">
    <location>
        <begin position="457"/>
        <end position="479"/>
    </location>
</feature>
<reference evidence="4 5" key="1">
    <citation type="submission" date="2016-10" db="EMBL/GenBank/DDBJ databases">
        <title>The genome of Paramicrosporidium saccamoebae is the missing link in understanding Cryptomycota and Microsporidia evolution.</title>
        <authorList>
            <person name="Quandt C.A."/>
            <person name="Beaudet D."/>
            <person name="Corsaro D."/>
            <person name="Michel R."/>
            <person name="Corradi N."/>
            <person name="James T."/>
        </authorList>
    </citation>
    <scope>NUCLEOTIDE SEQUENCE [LARGE SCALE GENOMIC DNA]</scope>
    <source>
        <strain evidence="4 5">KSL3</strain>
    </source>
</reference>
<feature type="transmembrane region" description="Helical" evidence="2">
    <location>
        <begin position="341"/>
        <end position="362"/>
    </location>
</feature>
<gene>
    <name evidence="4" type="ORF">PSACC_01849</name>
</gene>
<dbReference type="AlphaFoldDB" id="A0A2H9TKN9"/>
<accession>A0A2H9TKN9</accession>
<dbReference type="EMBL" id="MTSL01000129">
    <property type="protein sequence ID" value="PJF18305.1"/>
    <property type="molecule type" value="Genomic_DNA"/>
</dbReference>
<evidence type="ECO:0000313" key="4">
    <source>
        <dbReference type="EMBL" id="PJF18305.1"/>
    </source>
</evidence>
<dbReference type="GO" id="GO:0007034">
    <property type="term" value="P:vacuolar transport"/>
    <property type="evidence" value="ECO:0007669"/>
    <property type="project" value="InterPro"/>
</dbReference>
<feature type="transmembrane region" description="Helical" evidence="2">
    <location>
        <begin position="252"/>
        <end position="275"/>
    </location>
</feature>
<dbReference type="Pfam" id="PF14360">
    <property type="entry name" value="PAP2_C"/>
    <property type="match status" value="1"/>
</dbReference>
<feature type="transmembrane region" description="Helical" evidence="2">
    <location>
        <begin position="485"/>
        <end position="506"/>
    </location>
</feature>
<dbReference type="InterPro" id="IPR005024">
    <property type="entry name" value="Snf7_fam"/>
</dbReference>
<dbReference type="InterPro" id="IPR025749">
    <property type="entry name" value="Sphingomyelin_synth-like_dom"/>
</dbReference>
<organism evidence="4 5">
    <name type="scientific">Paramicrosporidium saccamoebae</name>
    <dbReference type="NCBI Taxonomy" id="1246581"/>
    <lineage>
        <taxon>Eukaryota</taxon>
        <taxon>Fungi</taxon>
        <taxon>Fungi incertae sedis</taxon>
        <taxon>Cryptomycota</taxon>
        <taxon>Cryptomycota incertae sedis</taxon>
        <taxon>Paramicrosporidium</taxon>
    </lineage>
</organism>
<keyword evidence="1" id="KW-0175">Coiled coil</keyword>
<sequence>MGWFSQKTPQEILRENKRMLDRSIRELDRERTGLEAQEKKTVADMKKMAKAGQEDVVRIRGQVTKFYKMRAQMQSVSMQMQTMKSQQAMARGMTSVTRSLQVMNRQMNMPMMQKMMMEFEKQNEMMEFKQEMMDDVMDDVLSAENEEERTEEMVNQVLDEVGVSVGSSMAAAPTQTLKKELVRYIRVMDGGESTSIAVPPEWHLNECPTIRSLDMPIDTYPEPAKEGKHGRLGKMAMGVRRMLHDKRLAEELLRTAITATVFVSIVMLMTLAQMFSDRWFDMYSRNLMSNDSAGSIMFNATSFNGPILFNATAYNGTVFATDPLFDHVFTMLPDKSAMRGWLPDMLLTSFLTISLIVTLVLSKATRIKYQGIVVARRMMWILSLLYTFRMCSFLVTTVPNPVHNCVPKYPQDPTAYLFFIGNMATGQISACTDNIYSGHAALVTVLFYTNLVYSGRWYFTVYSFFHGGAVLVTILLTRLHYTVDVLLALFMTSFVYSLYHFLLLIYIDQQIIPKGQDPHLLNDRRLLLRLVNDTLLHMIFWMDGMDLRTEPLRPPITAPNLPYADPGAGVFTPPSLVRVVQSA</sequence>
<dbReference type="PANTHER" id="PTHR10476">
    <property type="entry name" value="CHARGED MULTIVESICULAR BODY PROTEIN"/>
    <property type="match status" value="1"/>
</dbReference>
<evidence type="ECO:0000256" key="2">
    <source>
        <dbReference type="SAM" id="Phobius"/>
    </source>
</evidence>
<keyword evidence="2" id="KW-0812">Transmembrane</keyword>
<protein>
    <submittedName>
        <fullName evidence="4">SNF7 family protein</fullName>
    </submittedName>
</protein>
<feature type="transmembrane region" description="Helical" evidence="2">
    <location>
        <begin position="374"/>
        <end position="395"/>
    </location>
</feature>
<comment type="caution">
    <text evidence="4">The sequence shown here is derived from an EMBL/GenBank/DDBJ whole genome shotgun (WGS) entry which is preliminary data.</text>
</comment>
<dbReference type="OrthoDB" id="422827at2759"/>
<proteinExistence type="predicted"/>
<feature type="coiled-coil region" evidence="1">
    <location>
        <begin position="10"/>
        <end position="37"/>
    </location>
</feature>
<dbReference type="Pfam" id="PF03357">
    <property type="entry name" value="Snf7"/>
    <property type="match status" value="1"/>
</dbReference>
<keyword evidence="2" id="KW-0472">Membrane</keyword>
<keyword evidence="2" id="KW-1133">Transmembrane helix</keyword>